<protein>
    <recommendedName>
        <fullName evidence="10">Peptidyl-prolyl cis-trans isomerase</fullName>
        <ecNumber evidence="10">5.2.1.8</ecNumber>
    </recommendedName>
</protein>
<keyword evidence="7 9" id="KW-0413">Isomerase</keyword>
<keyword evidence="5 9" id="KW-0697">Rotamase</keyword>
<evidence type="ECO:0000256" key="5">
    <source>
        <dbReference type="ARBA" id="ARBA00023110"/>
    </source>
</evidence>
<evidence type="ECO:0000256" key="2">
    <source>
        <dbReference type="ARBA" id="ARBA00004496"/>
    </source>
</evidence>
<feature type="domain" description="PPIase FKBP-type" evidence="11">
    <location>
        <begin position="8"/>
        <end position="73"/>
    </location>
</feature>
<name>A0ABS5ZHA2_9GAMM</name>
<accession>A0ABS5ZHA2</accession>
<evidence type="ECO:0000256" key="8">
    <source>
        <dbReference type="ARBA" id="ARBA00037071"/>
    </source>
</evidence>
<evidence type="ECO:0000259" key="11">
    <source>
        <dbReference type="PROSITE" id="PS50059"/>
    </source>
</evidence>
<dbReference type="Proteomes" id="UP000690515">
    <property type="component" value="Unassembled WGS sequence"/>
</dbReference>
<dbReference type="EMBL" id="JAGSOY010000045">
    <property type="protein sequence ID" value="MBU2712666.1"/>
    <property type="molecule type" value="Genomic_DNA"/>
</dbReference>
<sequence>MSLLIEKNTVVSFQYTLTNAEGDVLDRSEQDAPMTYLHGAGNIIPGLESALVGKTAGDQLKVTVAPEEGYGEKHPDLIQTVSRELFEGVEDIQSGMQFQAQSPDGQVQVIRVVDVAGDEVTIDANHPLAGETLHFEVEITQVREAADEELEHGHAH</sequence>
<proteinExistence type="inferred from homology"/>
<comment type="subcellular location">
    <subcellularLocation>
        <location evidence="2">Cytoplasm</location>
    </subcellularLocation>
</comment>
<dbReference type="Pfam" id="PF00254">
    <property type="entry name" value="FKBP_C"/>
    <property type="match status" value="1"/>
</dbReference>
<dbReference type="InterPro" id="IPR001179">
    <property type="entry name" value="PPIase_FKBP_dom"/>
</dbReference>
<gene>
    <name evidence="12" type="ORF">KCG35_16480</name>
</gene>
<comment type="function">
    <text evidence="8">Also involved in hydrogenase metallocenter assembly, probably by participating in the nickel insertion step. This function in hydrogenase biosynthesis requires chaperone activity and the presence of the metal-binding domain, but not PPIase activity.</text>
</comment>
<dbReference type="RefSeq" id="WP_215820894.1">
    <property type="nucleotide sequence ID" value="NZ_JAGSOY010000045.1"/>
</dbReference>
<evidence type="ECO:0000256" key="9">
    <source>
        <dbReference type="PROSITE-ProRule" id="PRU00277"/>
    </source>
</evidence>
<keyword evidence="6" id="KW-0143">Chaperone</keyword>
<dbReference type="GO" id="GO:0016853">
    <property type="term" value="F:isomerase activity"/>
    <property type="evidence" value="ECO:0007669"/>
    <property type="project" value="UniProtKB-KW"/>
</dbReference>
<dbReference type="InterPro" id="IPR046357">
    <property type="entry name" value="PPIase_dom_sf"/>
</dbReference>
<organism evidence="12 13">
    <name type="scientific">Zooshikella harenae</name>
    <dbReference type="NCBI Taxonomy" id="2827238"/>
    <lineage>
        <taxon>Bacteria</taxon>
        <taxon>Pseudomonadati</taxon>
        <taxon>Pseudomonadota</taxon>
        <taxon>Gammaproteobacteria</taxon>
        <taxon>Oceanospirillales</taxon>
        <taxon>Zooshikellaceae</taxon>
        <taxon>Zooshikella</taxon>
    </lineage>
</organism>
<evidence type="ECO:0000313" key="12">
    <source>
        <dbReference type="EMBL" id="MBU2712666.1"/>
    </source>
</evidence>
<dbReference type="Gene3D" id="3.10.50.40">
    <property type="match status" value="1"/>
</dbReference>
<evidence type="ECO:0000256" key="7">
    <source>
        <dbReference type="ARBA" id="ARBA00023235"/>
    </source>
</evidence>
<evidence type="ECO:0000256" key="6">
    <source>
        <dbReference type="ARBA" id="ARBA00023186"/>
    </source>
</evidence>
<evidence type="ECO:0000256" key="10">
    <source>
        <dbReference type="RuleBase" id="RU003915"/>
    </source>
</evidence>
<comment type="catalytic activity">
    <reaction evidence="1 9 10">
        <text>[protein]-peptidylproline (omega=180) = [protein]-peptidylproline (omega=0)</text>
        <dbReference type="Rhea" id="RHEA:16237"/>
        <dbReference type="Rhea" id="RHEA-COMP:10747"/>
        <dbReference type="Rhea" id="RHEA-COMP:10748"/>
        <dbReference type="ChEBI" id="CHEBI:83833"/>
        <dbReference type="ChEBI" id="CHEBI:83834"/>
        <dbReference type="EC" id="5.2.1.8"/>
    </reaction>
</comment>
<comment type="caution">
    <text evidence="12">The sequence shown here is derived from an EMBL/GenBank/DDBJ whole genome shotgun (WGS) entry which is preliminary data.</text>
</comment>
<keyword evidence="4" id="KW-0963">Cytoplasm</keyword>
<dbReference type="PANTHER" id="PTHR47861">
    <property type="entry name" value="FKBP-TYPE PEPTIDYL-PROLYL CIS-TRANS ISOMERASE SLYD"/>
    <property type="match status" value="1"/>
</dbReference>
<dbReference type="PROSITE" id="PS50059">
    <property type="entry name" value="FKBP_PPIASE"/>
    <property type="match status" value="1"/>
</dbReference>
<keyword evidence="13" id="KW-1185">Reference proteome</keyword>
<dbReference type="PANTHER" id="PTHR47861:SF3">
    <property type="entry name" value="FKBP-TYPE PEPTIDYL-PROLYL CIS-TRANS ISOMERASE SLYD"/>
    <property type="match status" value="1"/>
</dbReference>
<dbReference type="SUPFAM" id="SSF54534">
    <property type="entry name" value="FKBP-like"/>
    <property type="match status" value="1"/>
</dbReference>
<evidence type="ECO:0000313" key="13">
    <source>
        <dbReference type="Proteomes" id="UP000690515"/>
    </source>
</evidence>
<dbReference type="EC" id="5.2.1.8" evidence="10"/>
<comment type="similarity">
    <text evidence="3 10">Belongs to the FKBP-type PPIase family.</text>
</comment>
<reference evidence="12 13" key="1">
    <citation type="submission" date="2021-04" db="EMBL/GenBank/DDBJ databases">
        <authorList>
            <person name="Pira H."/>
            <person name="Risdian C."/>
            <person name="Wink J."/>
        </authorList>
    </citation>
    <scope>NUCLEOTIDE SEQUENCE [LARGE SCALE GENOMIC DNA]</scope>
    <source>
        <strain evidence="12 13">WH53</strain>
    </source>
</reference>
<evidence type="ECO:0000256" key="1">
    <source>
        <dbReference type="ARBA" id="ARBA00000971"/>
    </source>
</evidence>
<evidence type="ECO:0000256" key="4">
    <source>
        <dbReference type="ARBA" id="ARBA00022490"/>
    </source>
</evidence>
<evidence type="ECO:0000256" key="3">
    <source>
        <dbReference type="ARBA" id="ARBA00006577"/>
    </source>
</evidence>